<feature type="domain" description="GFO/IDH/MocA-like oxidoreductase" evidence="3">
    <location>
        <begin position="147"/>
        <end position="267"/>
    </location>
</feature>
<dbReference type="Pfam" id="PF22725">
    <property type="entry name" value="GFO_IDH_MocA_C3"/>
    <property type="match status" value="1"/>
</dbReference>
<comment type="caution">
    <text evidence="4">The sequence shown here is derived from an EMBL/GenBank/DDBJ whole genome shotgun (WGS) entry which is preliminary data.</text>
</comment>
<dbReference type="Proteomes" id="UP000621560">
    <property type="component" value="Unassembled WGS sequence"/>
</dbReference>
<dbReference type="EMBL" id="JACXIZ010000032">
    <property type="protein sequence ID" value="MBD2847116.1"/>
    <property type="molecule type" value="Genomic_DNA"/>
</dbReference>
<accession>A0A927BWD2</accession>
<dbReference type="AlphaFoldDB" id="A0A927BWD2"/>
<reference evidence="4" key="1">
    <citation type="submission" date="2020-09" db="EMBL/GenBank/DDBJ databases">
        <title>A novel bacterium of genus Paenibacillus, isolated from South China Sea.</title>
        <authorList>
            <person name="Huang H."/>
            <person name="Mo K."/>
            <person name="Hu Y."/>
        </authorList>
    </citation>
    <scope>NUCLEOTIDE SEQUENCE</scope>
    <source>
        <strain evidence="4">IB182496</strain>
    </source>
</reference>
<dbReference type="InterPro" id="IPR055170">
    <property type="entry name" value="GFO_IDH_MocA-like_dom"/>
</dbReference>
<sequence>MHPSSYRKGKGAGRVSASYRIAIIGGGIIAASHLEAMAALPDAQACAIADIRSERAKELAEAYGIAAYVDYETMLREQRPDIAIVTLPHHLHEQASVFAFEQGCHVLLEKPMALNTAQCEVIAAAARAAGRTLAIAHTQHYYADNAAARAYIRSGELGRLVMINVRRHLPYDKPERPDWFFERAKAGGGILTNLGAHCIDKIQWLTGEPLVRVHATMDYALGRGDVEGSGAALCHTASGIPAVICQSGYPGAPIDETELHFTRGSLRLRTGLGLWISDGGDYAPVQTEQQEPTLVLQLRNLLTALEQGAEPQEADAEYARSVVAAVEALYRSAACGQAVEVNG</sequence>
<dbReference type="GO" id="GO:0000166">
    <property type="term" value="F:nucleotide binding"/>
    <property type="evidence" value="ECO:0007669"/>
    <property type="project" value="InterPro"/>
</dbReference>
<proteinExistence type="predicted"/>
<keyword evidence="1" id="KW-0560">Oxidoreductase</keyword>
<dbReference type="Gene3D" id="3.30.360.10">
    <property type="entry name" value="Dihydrodipicolinate Reductase, domain 2"/>
    <property type="match status" value="1"/>
</dbReference>
<dbReference type="InterPro" id="IPR036291">
    <property type="entry name" value="NAD(P)-bd_dom_sf"/>
</dbReference>
<feature type="domain" description="Gfo/Idh/MocA-like oxidoreductase N-terminal" evidence="2">
    <location>
        <begin position="20"/>
        <end position="137"/>
    </location>
</feature>
<organism evidence="4 5">
    <name type="scientific">Paenibacillus sabuli</name>
    <dbReference type="NCBI Taxonomy" id="2772509"/>
    <lineage>
        <taxon>Bacteria</taxon>
        <taxon>Bacillati</taxon>
        <taxon>Bacillota</taxon>
        <taxon>Bacilli</taxon>
        <taxon>Bacillales</taxon>
        <taxon>Paenibacillaceae</taxon>
        <taxon>Paenibacillus</taxon>
    </lineage>
</organism>
<dbReference type="SUPFAM" id="SSF51735">
    <property type="entry name" value="NAD(P)-binding Rossmann-fold domains"/>
    <property type="match status" value="1"/>
</dbReference>
<name>A0A927BWD2_9BACL</name>
<evidence type="ECO:0000313" key="4">
    <source>
        <dbReference type="EMBL" id="MBD2847116.1"/>
    </source>
</evidence>
<dbReference type="SUPFAM" id="SSF55347">
    <property type="entry name" value="Glyceraldehyde-3-phosphate dehydrogenase-like, C-terminal domain"/>
    <property type="match status" value="1"/>
</dbReference>
<dbReference type="InterPro" id="IPR050463">
    <property type="entry name" value="Gfo/Idh/MocA_oxidrdct_glycsds"/>
</dbReference>
<dbReference type="InterPro" id="IPR000683">
    <property type="entry name" value="Gfo/Idh/MocA-like_OxRdtase_N"/>
</dbReference>
<dbReference type="PANTHER" id="PTHR43818">
    <property type="entry name" value="BCDNA.GH03377"/>
    <property type="match status" value="1"/>
</dbReference>
<evidence type="ECO:0000313" key="5">
    <source>
        <dbReference type="Proteomes" id="UP000621560"/>
    </source>
</evidence>
<dbReference type="Pfam" id="PF01408">
    <property type="entry name" value="GFO_IDH_MocA"/>
    <property type="match status" value="1"/>
</dbReference>
<dbReference type="Gene3D" id="3.40.50.720">
    <property type="entry name" value="NAD(P)-binding Rossmann-like Domain"/>
    <property type="match status" value="1"/>
</dbReference>
<evidence type="ECO:0000259" key="3">
    <source>
        <dbReference type="Pfam" id="PF22725"/>
    </source>
</evidence>
<protein>
    <submittedName>
        <fullName evidence="4">Gfo/Idh/MocA family oxidoreductase</fullName>
    </submittedName>
</protein>
<evidence type="ECO:0000259" key="2">
    <source>
        <dbReference type="Pfam" id="PF01408"/>
    </source>
</evidence>
<keyword evidence="5" id="KW-1185">Reference proteome</keyword>
<dbReference type="GO" id="GO:0016491">
    <property type="term" value="F:oxidoreductase activity"/>
    <property type="evidence" value="ECO:0007669"/>
    <property type="project" value="UniProtKB-KW"/>
</dbReference>
<dbReference type="PANTHER" id="PTHR43818:SF11">
    <property type="entry name" value="BCDNA.GH03377"/>
    <property type="match status" value="1"/>
</dbReference>
<gene>
    <name evidence="4" type="ORF">IDH44_18105</name>
</gene>
<evidence type="ECO:0000256" key="1">
    <source>
        <dbReference type="ARBA" id="ARBA00023002"/>
    </source>
</evidence>